<dbReference type="GO" id="GO:0071011">
    <property type="term" value="C:precatalytic spliceosome"/>
    <property type="evidence" value="ECO:0007669"/>
    <property type="project" value="TreeGrafter"/>
</dbReference>
<dbReference type="GO" id="GO:0071013">
    <property type="term" value="C:catalytic step 2 spliceosome"/>
    <property type="evidence" value="ECO:0007669"/>
    <property type="project" value="TreeGrafter"/>
</dbReference>
<sequence>MAEEVMVDALPYIDLGYDEAGVRDQALAMVEEEARRYRPTKNYLEHLPFVQSKTFETPIMKAEFERLAHLHPMETLHLKRYELPTPPAGKLTDIQAWQECVDNSLAQLEHQ</sequence>
<keyword evidence="4" id="KW-0507">mRNA processing</keyword>
<evidence type="ECO:0000256" key="5">
    <source>
        <dbReference type="ARBA" id="ARBA00022728"/>
    </source>
</evidence>
<evidence type="ECO:0000256" key="1">
    <source>
        <dbReference type="ARBA" id="ARBA00004123"/>
    </source>
</evidence>
<evidence type="ECO:0000256" key="7">
    <source>
        <dbReference type="ARBA" id="ARBA00023242"/>
    </source>
</evidence>
<dbReference type="GO" id="GO:0008380">
    <property type="term" value="P:RNA splicing"/>
    <property type="evidence" value="ECO:0007669"/>
    <property type="project" value="UniProtKB-KW"/>
</dbReference>
<organism evidence="8">
    <name type="scientific">Cyprideis torosa</name>
    <dbReference type="NCBI Taxonomy" id="163714"/>
    <lineage>
        <taxon>Eukaryota</taxon>
        <taxon>Metazoa</taxon>
        <taxon>Ecdysozoa</taxon>
        <taxon>Arthropoda</taxon>
        <taxon>Crustacea</taxon>
        <taxon>Oligostraca</taxon>
        <taxon>Ostracoda</taxon>
        <taxon>Podocopa</taxon>
        <taxon>Podocopida</taxon>
        <taxon>Cytherocopina</taxon>
        <taxon>Cytheroidea</taxon>
        <taxon>Cytherideidae</taxon>
        <taxon>Cyprideis</taxon>
    </lineage>
</organism>
<dbReference type="PANTHER" id="PTHR13296:SF0">
    <property type="entry name" value="PRE-MRNA-SPLICING FACTOR SPF27"/>
    <property type="match status" value="1"/>
</dbReference>
<protein>
    <recommendedName>
        <fullName evidence="3">Pre-mRNA-splicing factor SPF27</fullName>
    </recommendedName>
</protein>
<dbReference type="AlphaFoldDB" id="A0A7R8WU70"/>
<evidence type="ECO:0000256" key="6">
    <source>
        <dbReference type="ARBA" id="ARBA00023187"/>
    </source>
</evidence>
<evidence type="ECO:0000256" key="3">
    <source>
        <dbReference type="ARBA" id="ARBA00014158"/>
    </source>
</evidence>
<accession>A0A7R8WU70</accession>
<name>A0A7R8WU70_9CRUS</name>
<dbReference type="GO" id="GO:0000974">
    <property type="term" value="C:Prp19 complex"/>
    <property type="evidence" value="ECO:0007669"/>
    <property type="project" value="TreeGrafter"/>
</dbReference>
<evidence type="ECO:0000256" key="4">
    <source>
        <dbReference type="ARBA" id="ARBA00022664"/>
    </source>
</evidence>
<dbReference type="InterPro" id="IPR008409">
    <property type="entry name" value="SPF27"/>
</dbReference>
<dbReference type="GO" id="GO:0006397">
    <property type="term" value="P:mRNA processing"/>
    <property type="evidence" value="ECO:0007669"/>
    <property type="project" value="UniProtKB-KW"/>
</dbReference>
<evidence type="ECO:0000256" key="2">
    <source>
        <dbReference type="ARBA" id="ARBA00010788"/>
    </source>
</evidence>
<keyword evidence="6" id="KW-0508">mRNA splicing</keyword>
<dbReference type="Pfam" id="PF05700">
    <property type="entry name" value="BCAS2"/>
    <property type="match status" value="1"/>
</dbReference>
<gene>
    <name evidence="8" type="ORF">CTOB1V02_LOCUS16054</name>
</gene>
<comment type="similarity">
    <text evidence="2">Belongs to the SPF27 family.</text>
</comment>
<evidence type="ECO:0000313" key="8">
    <source>
        <dbReference type="EMBL" id="CAD7238239.1"/>
    </source>
</evidence>
<keyword evidence="5" id="KW-0747">Spliceosome</keyword>
<comment type="subcellular location">
    <subcellularLocation>
        <location evidence="1">Nucleus</location>
    </subcellularLocation>
</comment>
<dbReference type="EMBL" id="OB698370">
    <property type="protein sequence ID" value="CAD7238239.1"/>
    <property type="molecule type" value="Genomic_DNA"/>
</dbReference>
<proteinExistence type="inferred from homology"/>
<dbReference type="OrthoDB" id="205794at2759"/>
<keyword evidence="7" id="KW-0539">Nucleus</keyword>
<dbReference type="PANTHER" id="PTHR13296">
    <property type="entry name" value="BCAS2 PROTEIN"/>
    <property type="match status" value="1"/>
</dbReference>
<feature type="non-terminal residue" evidence="8">
    <location>
        <position position="1"/>
    </location>
</feature>
<reference evidence="8" key="1">
    <citation type="submission" date="2020-11" db="EMBL/GenBank/DDBJ databases">
        <authorList>
            <person name="Tran Van P."/>
        </authorList>
    </citation>
    <scope>NUCLEOTIDE SEQUENCE</scope>
</reference>